<dbReference type="GO" id="GO:0005737">
    <property type="term" value="C:cytoplasm"/>
    <property type="evidence" value="ECO:0007669"/>
    <property type="project" value="UniProtKB-SubCell"/>
</dbReference>
<keyword evidence="6 11" id="KW-0032">Aminotransferase</keyword>
<dbReference type="AlphaFoldDB" id="A0A8T5UXX9"/>
<dbReference type="InterPro" id="IPR017932">
    <property type="entry name" value="GATase_2_dom"/>
</dbReference>
<comment type="catalytic activity">
    <reaction evidence="1 11">
        <text>D-fructose 6-phosphate + L-glutamine = D-glucosamine 6-phosphate + L-glutamate</text>
        <dbReference type="Rhea" id="RHEA:13237"/>
        <dbReference type="ChEBI" id="CHEBI:29985"/>
        <dbReference type="ChEBI" id="CHEBI:58359"/>
        <dbReference type="ChEBI" id="CHEBI:58725"/>
        <dbReference type="ChEBI" id="CHEBI:61527"/>
        <dbReference type="EC" id="2.6.1.16"/>
    </reaction>
</comment>
<keyword evidence="8" id="KW-0677">Repeat</keyword>
<dbReference type="InterPro" id="IPR035490">
    <property type="entry name" value="GlmS/FrlB_SIS"/>
</dbReference>
<gene>
    <name evidence="11 14" type="primary">glmS</name>
    <name evidence="14" type="ORF">K8N75_06425</name>
</gene>
<feature type="initiator methionine" description="Removed" evidence="11">
    <location>
        <position position="1"/>
    </location>
</feature>
<dbReference type="FunFam" id="3.60.20.10:FF:000006">
    <property type="entry name" value="Glutamine--fructose-6-phosphate aminotransferase [isomerizing]"/>
    <property type="match status" value="1"/>
</dbReference>
<dbReference type="InterPro" id="IPR035466">
    <property type="entry name" value="GlmS/AgaS_SIS"/>
</dbReference>
<dbReference type="FunFam" id="3.40.50.10490:FF:000002">
    <property type="entry name" value="Glutamine--fructose-6-phosphate aminotransferase [isomerizing]"/>
    <property type="match status" value="1"/>
</dbReference>
<feature type="active site" description="For Fru-6P isomerization activity" evidence="11">
    <location>
        <position position="586"/>
    </location>
</feature>
<evidence type="ECO:0000256" key="8">
    <source>
        <dbReference type="ARBA" id="ARBA00022737"/>
    </source>
</evidence>
<name>A0A8T5UXX9_9EURY</name>
<dbReference type="Gene3D" id="3.60.20.10">
    <property type="entry name" value="Glutamine Phosphoribosylpyrophosphate, subunit 1, domain 1"/>
    <property type="match status" value="1"/>
</dbReference>
<dbReference type="PROSITE" id="PS51464">
    <property type="entry name" value="SIS"/>
    <property type="match status" value="2"/>
</dbReference>
<evidence type="ECO:0000256" key="1">
    <source>
        <dbReference type="ARBA" id="ARBA00001031"/>
    </source>
</evidence>
<dbReference type="GO" id="GO:0097367">
    <property type="term" value="F:carbohydrate derivative binding"/>
    <property type="evidence" value="ECO:0007669"/>
    <property type="project" value="InterPro"/>
</dbReference>
<keyword evidence="7 11" id="KW-0808">Transferase</keyword>
<evidence type="ECO:0000256" key="10">
    <source>
        <dbReference type="ARBA" id="ARBA00055466"/>
    </source>
</evidence>
<feature type="domain" description="SIS" evidence="13">
    <location>
        <begin position="439"/>
        <end position="581"/>
    </location>
</feature>
<feature type="active site" description="Nucleophile; for GATase activity" evidence="11">
    <location>
        <position position="2"/>
    </location>
</feature>
<reference evidence="15" key="1">
    <citation type="journal article" date="2022" name="Microbiol. Resour. Announc.">
        <title>Draft Genome Sequence of a Methanogenic Archaeon from West Spitsbergen Permafrost.</title>
        <authorList>
            <person name="Trubitsyn V."/>
            <person name="Rivkina E."/>
            <person name="Shcherbakova V."/>
        </authorList>
    </citation>
    <scope>NUCLEOTIDE SEQUENCE [LARGE SCALE GENOMIC DNA]</scope>
    <source>
        <strain evidence="15">VT</strain>
    </source>
</reference>
<evidence type="ECO:0000313" key="15">
    <source>
        <dbReference type="Proteomes" id="UP000825933"/>
    </source>
</evidence>
<dbReference type="InterPro" id="IPR029055">
    <property type="entry name" value="Ntn_hydrolases_N"/>
</dbReference>
<dbReference type="PANTHER" id="PTHR10937:SF0">
    <property type="entry name" value="GLUTAMINE--FRUCTOSE-6-PHOSPHATE TRANSAMINASE (ISOMERIZING)"/>
    <property type="match status" value="1"/>
</dbReference>
<comment type="function">
    <text evidence="10 11">Catalyzes the first step in hexosamine metabolism, converting fructose-6P into glucosamine-6P using glutamine as a nitrogen source.</text>
</comment>
<dbReference type="CDD" id="cd05008">
    <property type="entry name" value="SIS_GlmS_GlmD_1"/>
    <property type="match status" value="1"/>
</dbReference>
<dbReference type="GO" id="GO:0006487">
    <property type="term" value="P:protein N-linked glycosylation"/>
    <property type="evidence" value="ECO:0007669"/>
    <property type="project" value="TreeGrafter"/>
</dbReference>
<evidence type="ECO:0000259" key="12">
    <source>
        <dbReference type="PROSITE" id="PS51278"/>
    </source>
</evidence>
<dbReference type="RefSeq" id="WP_223791273.1">
    <property type="nucleotide sequence ID" value="NZ_JAIOUQ010000007.1"/>
</dbReference>
<organism evidence="14 15">
    <name type="scientific">Methanobacterium spitsbergense</name>
    <dbReference type="NCBI Taxonomy" id="2874285"/>
    <lineage>
        <taxon>Archaea</taxon>
        <taxon>Methanobacteriati</taxon>
        <taxon>Methanobacteriota</taxon>
        <taxon>Methanomada group</taxon>
        <taxon>Methanobacteria</taxon>
        <taxon>Methanobacteriales</taxon>
        <taxon>Methanobacteriaceae</taxon>
        <taxon>Methanobacterium</taxon>
    </lineage>
</organism>
<protein>
    <recommendedName>
        <fullName evidence="4 11">Glutamine--fructose-6-phosphate aminotransferase [isomerizing]</fullName>
        <ecNumber evidence="3 11">2.6.1.16</ecNumber>
    </recommendedName>
    <alternativeName>
        <fullName evidence="11">D-fructose-6-phosphate amidotransferase</fullName>
    </alternativeName>
    <alternativeName>
        <fullName evidence="11">GFAT</fullName>
    </alternativeName>
    <alternativeName>
        <fullName evidence="11">Glucosamine-6-phosphate synthase</fullName>
    </alternativeName>
    <alternativeName>
        <fullName evidence="11">Hexosephosphate aminotransferase</fullName>
    </alternativeName>
    <alternativeName>
        <fullName evidence="11">L-glutamine--D-fructose-6-phosphate amidotransferase</fullName>
    </alternativeName>
</protein>
<dbReference type="InterPro" id="IPR001347">
    <property type="entry name" value="SIS_dom"/>
</dbReference>
<dbReference type="EC" id="2.6.1.16" evidence="3 11"/>
<dbReference type="SUPFAM" id="SSF53697">
    <property type="entry name" value="SIS domain"/>
    <property type="match status" value="1"/>
</dbReference>
<dbReference type="PROSITE" id="PS51278">
    <property type="entry name" value="GATASE_TYPE_2"/>
    <property type="match status" value="1"/>
</dbReference>
<dbReference type="Pfam" id="PF13522">
    <property type="entry name" value="GATase_6"/>
    <property type="match status" value="1"/>
</dbReference>
<dbReference type="InterPro" id="IPR005855">
    <property type="entry name" value="GFAT"/>
</dbReference>
<sequence length="591" mass="64757">MCGIVACIINDEAAPVLLECVRRLEYRGYDSVGLATLSGDIYIKKGEGKIDDVQKRLDLTDIPGNMGIAHVRWATHGLPTGINAHPQTDCKKRIAVVHNGIIENYKELKANLEDEGHIFASETDTEVLSHLIEKYMEMGNGLEVATRLATKDIKGSYAIAVISADEPNKIIGVRKESPLIVGVGEKESFIASDVPAILEHTKNVIYLNDNEMVILRPDGVVIKDMDGNILDNKVNIIDWSSDMAEKGGFKHFMLKEIHEQPDVVKNTLMEFSEIEKVVGKFSKFKRICFVACGTSFHASLVGKYLFETLLGIPTDVLLSSEFLFSEGALDKDTLVILITQSGETADTLKALKIANKKSETLAIVNVLGSTATREADHVIYTRAGPEIGVAATKTYVCQLVSIYMLVSAMSGNDKLLAELQKVPDHMKQALENEDHIIEIAKKYKDANDFFFIGRGFSYPTALEGALKLKEITYIHGEGYAAGELKHGPLALIDDNVPVLAVVPPGESHDKTLSNIEEVKARGAKVIAVGSSKDEVLKSESHDIMGFDGDISEMLSPIPYVVPLQLLSYYISVERGIDPDKPKNLAKCVTVE</sequence>
<evidence type="ECO:0000313" key="14">
    <source>
        <dbReference type="EMBL" id="MBZ2165673.1"/>
    </source>
</evidence>
<accession>A0A8T5UXX9</accession>
<dbReference type="EMBL" id="JAIOUQ010000007">
    <property type="protein sequence ID" value="MBZ2165673.1"/>
    <property type="molecule type" value="Genomic_DNA"/>
</dbReference>
<dbReference type="HAMAP" id="MF_00164">
    <property type="entry name" value="GlmS"/>
    <property type="match status" value="1"/>
</dbReference>
<dbReference type="InterPro" id="IPR047084">
    <property type="entry name" value="GFAT_N"/>
</dbReference>
<comment type="caution">
    <text evidence="14">The sequence shown here is derived from an EMBL/GenBank/DDBJ whole genome shotgun (WGS) entry which is preliminary data.</text>
</comment>
<dbReference type="GO" id="GO:0005975">
    <property type="term" value="P:carbohydrate metabolic process"/>
    <property type="evidence" value="ECO:0007669"/>
    <property type="project" value="UniProtKB-UniRule"/>
</dbReference>
<dbReference type="NCBIfam" id="NF001484">
    <property type="entry name" value="PRK00331.1"/>
    <property type="match status" value="1"/>
</dbReference>
<evidence type="ECO:0000256" key="9">
    <source>
        <dbReference type="ARBA" id="ARBA00022962"/>
    </source>
</evidence>
<evidence type="ECO:0000256" key="4">
    <source>
        <dbReference type="ARBA" id="ARBA00016090"/>
    </source>
</evidence>
<evidence type="ECO:0000256" key="5">
    <source>
        <dbReference type="ARBA" id="ARBA00022490"/>
    </source>
</evidence>
<feature type="domain" description="SIS" evidence="13">
    <location>
        <begin position="277"/>
        <end position="415"/>
    </location>
</feature>
<dbReference type="NCBIfam" id="TIGR01135">
    <property type="entry name" value="glmS"/>
    <property type="match status" value="1"/>
</dbReference>
<dbReference type="InterPro" id="IPR046348">
    <property type="entry name" value="SIS_dom_sf"/>
</dbReference>
<dbReference type="GO" id="GO:0046349">
    <property type="term" value="P:amino sugar biosynthetic process"/>
    <property type="evidence" value="ECO:0007669"/>
    <property type="project" value="UniProtKB-ARBA"/>
</dbReference>
<evidence type="ECO:0000256" key="3">
    <source>
        <dbReference type="ARBA" id="ARBA00012916"/>
    </source>
</evidence>
<evidence type="ECO:0000256" key="6">
    <source>
        <dbReference type="ARBA" id="ARBA00022576"/>
    </source>
</evidence>
<keyword evidence="15" id="KW-1185">Reference proteome</keyword>
<dbReference type="CDD" id="cd05009">
    <property type="entry name" value="SIS_GlmS_GlmD_2"/>
    <property type="match status" value="1"/>
</dbReference>
<dbReference type="PANTHER" id="PTHR10937">
    <property type="entry name" value="GLUCOSAMINE--FRUCTOSE-6-PHOSPHATE AMINOTRANSFERASE, ISOMERIZING"/>
    <property type="match status" value="1"/>
</dbReference>
<evidence type="ECO:0000259" key="13">
    <source>
        <dbReference type="PROSITE" id="PS51464"/>
    </source>
</evidence>
<dbReference type="Gene3D" id="3.40.50.10490">
    <property type="entry name" value="Glucose-6-phosphate isomerase like protein, domain 1"/>
    <property type="match status" value="2"/>
</dbReference>
<keyword evidence="9" id="KW-0315">Glutamine amidotransferase</keyword>
<evidence type="ECO:0000256" key="2">
    <source>
        <dbReference type="ARBA" id="ARBA00004496"/>
    </source>
</evidence>
<comment type="subcellular location">
    <subcellularLocation>
        <location evidence="2 11">Cytoplasm</location>
    </subcellularLocation>
</comment>
<dbReference type="GO" id="GO:0006047">
    <property type="term" value="P:UDP-N-acetylglucosamine metabolic process"/>
    <property type="evidence" value="ECO:0007669"/>
    <property type="project" value="TreeGrafter"/>
</dbReference>
<dbReference type="Pfam" id="PF01380">
    <property type="entry name" value="SIS"/>
    <property type="match status" value="2"/>
</dbReference>
<dbReference type="SUPFAM" id="SSF56235">
    <property type="entry name" value="N-terminal nucleophile aminohydrolases (Ntn hydrolases)"/>
    <property type="match status" value="1"/>
</dbReference>
<dbReference type="Proteomes" id="UP000825933">
    <property type="component" value="Unassembled WGS sequence"/>
</dbReference>
<dbReference type="GO" id="GO:0004360">
    <property type="term" value="F:glutamine-fructose-6-phosphate transaminase (isomerizing) activity"/>
    <property type="evidence" value="ECO:0007669"/>
    <property type="project" value="UniProtKB-UniRule"/>
</dbReference>
<evidence type="ECO:0000256" key="7">
    <source>
        <dbReference type="ARBA" id="ARBA00022679"/>
    </source>
</evidence>
<comment type="subunit">
    <text evidence="11">Homodimer.</text>
</comment>
<dbReference type="FunFam" id="3.40.50.10490:FF:000001">
    <property type="entry name" value="Glutamine--fructose-6-phosphate aminotransferase [isomerizing]"/>
    <property type="match status" value="1"/>
</dbReference>
<evidence type="ECO:0000256" key="11">
    <source>
        <dbReference type="HAMAP-Rule" id="MF_00164"/>
    </source>
</evidence>
<feature type="domain" description="Glutamine amidotransferase type-2" evidence="12">
    <location>
        <begin position="2"/>
        <end position="218"/>
    </location>
</feature>
<keyword evidence="5 11" id="KW-0963">Cytoplasm</keyword>
<proteinExistence type="inferred from homology"/>
<dbReference type="CDD" id="cd00714">
    <property type="entry name" value="GFAT"/>
    <property type="match status" value="1"/>
</dbReference>
<dbReference type="GO" id="GO:0006002">
    <property type="term" value="P:fructose 6-phosphate metabolic process"/>
    <property type="evidence" value="ECO:0007669"/>
    <property type="project" value="TreeGrafter"/>
</dbReference>